<evidence type="ECO:0000313" key="3">
    <source>
        <dbReference type="Proteomes" id="UP000521943"/>
    </source>
</evidence>
<protein>
    <submittedName>
        <fullName evidence="2">Chaperonin 10-like protein</fullName>
    </submittedName>
</protein>
<dbReference type="SUPFAM" id="SSF51735">
    <property type="entry name" value="NAD(P)-binding Rossmann-fold domains"/>
    <property type="match status" value="1"/>
</dbReference>
<organism evidence="2 3">
    <name type="scientific">Ephemerocybe angulata</name>
    <dbReference type="NCBI Taxonomy" id="980116"/>
    <lineage>
        <taxon>Eukaryota</taxon>
        <taxon>Fungi</taxon>
        <taxon>Dikarya</taxon>
        <taxon>Basidiomycota</taxon>
        <taxon>Agaricomycotina</taxon>
        <taxon>Agaricomycetes</taxon>
        <taxon>Agaricomycetidae</taxon>
        <taxon>Agaricales</taxon>
        <taxon>Agaricineae</taxon>
        <taxon>Psathyrellaceae</taxon>
        <taxon>Ephemerocybe</taxon>
    </lineage>
</organism>
<dbReference type="PANTHER" id="PTHR45348">
    <property type="entry name" value="HYPOTHETICAL OXIDOREDUCTASE (EUROFUNG)"/>
    <property type="match status" value="1"/>
</dbReference>
<sequence>MANIQKALVVPAKGADFVVDAAFPIPVPRNDQLLVKTKAVALNPVDYFMQKTGMFVEAYPAVLGLDIAGEVVKVGEGEVASKFKAGDRVVLPGGFNISEKNAFQQYAVADAKFSAIVPANVSYDEAATIPLGLFTAYYGLYEAVPKGLGLTSFAGPDGVQAYTGQAIFIPGGSSSVGTGAIQLAKLSGFKFVITTSSLKHTDFLKSIGATHVFDRNISVDQFHAALKEIDGLPKIKYAYDAIGDLDTSFRLALEAVVPKGNVVTVNPRLVYDSPDKDGKVTSKFMTESASPSGAAHMRNLWGDLTKLLETGVLKGSRPEILPGGLAGIPAGLDRLAKQEVSGVKLVARPEETL</sequence>
<dbReference type="InterPro" id="IPR036291">
    <property type="entry name" value="NAD(P)-bd_dom_sf"/>
</dbReference>
<dbReference type="InterPro" id="IPR013154">
    <property type="entry name" value="ADH-like_N"/>
</dbReference>
<evidence type="ECO:0000313" key="2">
    <source>
        <dbReference type="EMBL" id="KAF6752387.1"/>
    </source>
</evidence>
<keyword evidence="3" id="KW-1185">Reference proteome</keyword>
<feature type="domain" description="Enoyl reductase (ER)" evidence="1">
    <location>
        <begin position="14"/>
        <end position="347"/>
    </location>
</feature>
<dbReference type="InterPro" id="IPR020843">
    <property type="entry name" value="ER"/>
</dbReference>
<dbReference type="PANTHER" id="PTHR45348:SF2">
    <property type="entry name" value="ZINC-TYPE ALCOHOL DEHYDROGENASE-LIKE PROTEIN C2E1P3.01"/>
    <property type="match status" value="1"/>
</dbReference>
<evidence type="ECO:0000259" key="1">
    <source>
        <dbReference type="SMART" id="SM00829"/>
    </source>
</evidence>
<dbReference type="Proteomes" id="UP000521943">
    <property type="component" value="Unassembled WGS sequence"/>
</dbReference>
<dbReference type="SUPFAM" id="SSF50129">
    <property type="entry name" value="GroES-like"/>
    <property type="match status" value="1"/>
</dbReference>
<dbReference type="CDD" id="cd08249">
    <property type="entry name" value="enoyl_reductase_like"/>
    <property type="match status" value="1"/>
</dbReference>
<dbReference type="SMART" id="SM00829">
    <property type="entry name" value="PKS_ER"/>
    <property type="match status" value="1"/>
</dbReference>
<accession>A0A8H6M5Q8</accession>
<gene>
    <name evidence="2" type="ORF">DFP72DRAFT_904765</name>
</gene>
<dbReference type="OrthoDB" id="3233595at2759"/>
<dbReference type="GO" id="GO:0016651">
    <property type="term" value="F:oxidoreductase activity, acting on NAD(P)H"/>
    <property type="evidence" value="ECO:0007669"/>
    <property type="project" value="InterPro"/>
</dbReference>
<dbReference type="Gene3D" id="3.90.180.10">
    <property type="entry name" value="Medium-chain alcohol dehydrogenases, catalytic domain"/>
    <property type="match status" value="1"/>
</dbReference>
<dbReference type="InterPro" id="IPR013149">
    <property type="entry name" value="ADH-like_C"/>
</dbReference>
<reference evidence="2 3" key="1">
    <citation type="submission" date="2020-07" db="EMBL/GenBank/DDBJ databases">
        <title>Comparative genomics of pyrophilous fungi reveals a link between fire events and developmental genes.</title>
        <authorList>
            <consortium name="DOE Joint Genome Institute"/>
            <person name="Steindorff A.S."/>
            <person name="Carver A."/>
            <person name="Calhoun S."/>
            <person name="Stillman K."/>
            <person name="Liu H."/>
            <person name="Lipzen A."/>
            <person name="Pangilinan J."/>
            <person name="Labutti K."/>
            <person name="Bruns T.D."/>
            <person name="Grigoriev I.V."/>
        </authorList>
    </citation>
    <scope>NUCLEOTIDE SEQUENCE [LARGE SCALE GENOMIC DNA]</scope>
    <source>
        <strain evidence="2 3">CBS 144469</strain>
    </source>
</reference>
<dbReference type="AlphaFoldDB" id="A0A8H6M5Q8"/>
<dbReference type="InterPro" id="IPR011032">
    <property type="entry name" value="GroES-like_sf"/>
</dbReference>
<dbReference type="EMBL" id="JACGCI010000044">
    <property type="protein sequence ID" value="KAF6752387.1"/>
    <property type="molecule type" value="Genomic_DNA"/>
</dbReference>
<dbReference type="Pfam" id="PF08240">
    <property type="entry name" value="ADH_N"/>
    <property type="match status" value="1"/>
</dbReference>
<dbReference type="InterPro" id="IPR047122">
    <property type="entry name" value="Trans-enoyl_RdTase-like"/>
</dbReference>
<proteinExistence type="predicted"/>
<comment type="caution">
    <text evidence="2">The sequence shown here is derived from an EMBL/GenBank/DDBJ whole genome shotgun (WGS) entry which is preliminary data.</text>
</comment>
<dbReference type="Pfam" id="PF00107">
    <property type="entry name" value="ADH_zinc_N"/>
    <property type="match status" value="1"/>
</dbReference>
<dbReference type="Gene3D" id="3.40.50.720">
    <property type="entry name" value="NAD(P)-binding Rossmann-like Domain"/>
    <property type="match status" value="1"/>
</dbReference>
<name>A0A8H6M5Q8_9AGAR</name>